<evidence type="ECO:0000313" key="1">
    <source>
        <dbReference type="EMBL" id="ACL34736.1"/>
    </source>
</evidence>
<protein>
    <submittedName>
        <fullName evidence="1">Uncharacterized protein</fullName>
    </submittedName>
</protein>
<organism evidence="1 2">
    <name type="scientific">Borreliella garinii PBr</name>
    <dbReference type="NCBI Taxonomy" id="498743"/>
    <lineage>
        <taxon>Bacteria</taxon>
        <taxon>Pseudomonadati</taxon>
        <taxon>Spirochaetota</taxon>
        <taxon>Spirochaetia</taxon>
        <taxon>Spirochaetales</taxon>
        <taxon>Borreliaceae</taxon>
        <taxon>Borreliella</taxon>
    </lineage>
</organism>
<sequence>MDKGSYPSKLKNKFKRNGASTGAFWLSYFKVVAISSTPFSTVSSDAKICIVKLKINIKMKKFSF</sequence>
<name>B8F195_BORGR</name>
<accession>B8F195</accession>
<keyword evidence="2" id="KW-1185">Reference proteome</keyword>
<dbReference type="EMBL" id="CP001306">
    <property type="protein sequence ID" value="ACL34736.1"/>
    <property type="molecule type" value="Genomic_DNA"/>
</dbReference>
<geneLocation type="plasmid" evidence="1 2">
    <name>PBr_cp32-10</name>
</geneLocation>
<proteinExistence type="predicted"/>
<evidence type="ECO:0000313" key="2">
    <source>
        <dbReference type="Proteomes" id="UP000006103"/>
    </source>
</evidence>
<dbReference type="Proteomes" id="UP000006103">
    <property type="component" value="Plasmid PBr_cp32-10"/>
</dbReference>
<gene>
    <name evidence="1" type="ORF">BGAPBR_Q0018</name>
</gene>
<keyword evidence="1" id="KW-0614">Plasmid</keyword>
<reference evidence="1 2" key="1">
    <citation type="journal article" date="2011" name="J. Bacteriol.">
        <title>Whole-genome sequences of two Borrelia afzelii and two Borrelia garinii Lyme disease agent isolates.</title>
        <authorList>
            <person name="Casjens S.R."/>
            <person name="Mongodin E.F."/>
            <person name="Qiu W.-G."/>
            <person name="Dunn J.J."/>
            <person name="Luft B.J."/>
            <person name="Fraser-Liggett C.M."/>
            <person name="Schutzer S.E."/>
        </authorList>
    </citation>
    <scope>NUCLEOTIDE SEQUENCE [LARGE SCALE GENOMIC DNA]</scope>
    <source>
        <strain evidence="1 2">PBr</strain>
    </source>
</reference>
<dbReference type="AlphaFoldDB" id="B8F195"/>